<dbReference type="PANTHER" id="PTHR11228:SF7">
    <property type="entry name" value="PQQA PEPTIDE CYCLASE"/>
    <property type="match status" value="1"/>
</dbReference>
<evidence type="ECO:0000256" key="3">
    <source>
        <dbReference type="ARBA" id="ARBA00022691"/>
    </source>
</evidence>
<dbReference type="InterPro" id="IPR058240">
    <property type="entry name" value="rSAM_sf"/>
</dbReference>
<accession>A0A6V8LXR0</accession>
<dbReference type="Pfam" id="PF04055">
    <property type="entry name" value="Radical_SAM"/>
    <property type="match status" value="1"/>
</dbReference>
<dbReference type="SUPFAM" id="SSF102114">
    <property type="entry name" value="Radical SAM enzymes"/>
    <property type="match status" value="1"/>
</dbReference>
<keyword evidence="3" id="KW-0949">S-adenosyl-L-methionine</keyword>
<dbReference type="AlphaFoldDB" id="A0A6V8LXR0"/>
<evidence type="ECO:0000256" key="5">
    <source>
        <dbReference type="ARBA" id="ARBA00023004"/>
    </source>
</evidence>
<dbReference type="PROSITE" id="PS51918">
    <property type="entry name" value="RADICAL_SAM"/>
    <property type="match status" value="1"/>
</dbReference>
<organism evidence="8 9">
    <name type="scientific">Fundidesulfovibrio magnetotacticus</name>
    <dbReference type="NCBI Taxonomy" id="2730080"/>
    <lineage>
        <taxon>Bacteria</taxon>
        <taxon>Pseudomonadati</taxon>
        <taxon>Thermodesulfobacteriota</taxon>
        <taxon>Desulfovibrionia</taxon>
        <taxon>Desulfovibrionales</taxon>
        <taxon>Desulfovibrionaceae</taxon>
        <taxon>Fundidesulfovibrio</taxon>
    </lineage>
</organism>
<dbReference type="Pfam" id="PF13186">
    <property type="entry name" value="SPASM"/>
    <property type="match status" value="1"/>
</dbReference>
<evidence type="ECO:0000256" key="6">
    <source>
        <dbReference type="ARBA" id="ARBA00023014"/>
    </source>
</evidence>
<dbReference type="Gene3D" id="3.20.20.70">
    <property type="entry name" value="Aldolase class I"/>
    <property type="match status" value="1"/>
</dbReference>
<keyword evidence="6" id="KW-0411">Iron-sulfur</keyword>
<evidence type="ECO:0000256" key="2">
    <source>
        <dbReference type="ARBA" id="ARBA00022485"/>
    </source>
</evidence>
<dbReference type="InterPro" id="IPR013785">
    <property type="entry name" value="Aldolase_TIM"/>
</dbReference>
<sequence>MAIRLQDLLEDTLKEEMRRRQAILDRQAFCPVPPNHIYVEPTNKCFLKCAMCTDKALRGDQGYMPMERWRVILDSLAKYHVKAPINLIGRGEPLMNRQLPDFVEYASSKGMSCAIISNGGLLDEAYARKLLKAGIRKIQFSLHAHSRETYKQITGVDLYDKVKANLLGLVELNKEYGSRCYINVMSVESSINRHESAEFVKFWTPRVDRAFVTPLYSIQGDSRMADESLDSIKAKLGGKDFTRHSGCAFPWFFLSYRLDGTINPCPYDFKTNFNVGNADDPDYDLMNVWNSEAMLRFRQSHLDREFSYCRSVDYPCETCEIPSAPDTYKGLDSFTQDFHVVFSREFAAILKNVQAG</sequence>
<dbReference type="InterPro" id="IPR023885">
    <property type="entry name" value="4Fe4S-binding_SPASM_dom"/>
</dbReference>
<dbReference type="PANTHER" id="PTHR11228">
    <property type="entry name" value="RADICAL SAM DOMAIN PROTEIN"/>
    <property type="match status" value="1"/>
</dbReference>
<protein>
    <submittedName>
        <fullName evidence="8">Coenzyme PQQ synthesis protein E</fullName>
    </submittedName>
</protein>
<comment type="caution">
    <text evidence="8">The sequence shown here is derived from an EMBL/GenBank/DDBJ whole genome shotgun (WGS) entry which is preliminary data.</text>
</comment>
<reference evidence="8 9" key="1">
    <citation type="submission" date="2020-04" db="EMBL/GenBank/DDBJ databases">
        <authorList>
            <consortium name="Desulfovibrio sp. FSS-1 genome sequencing consortium"/>
            <person name="Shimoshige H."/>
            <person name="Kobayashi H."/>
            <person name="Maekawa T."/>
        </authorList>
    </citation>
    <scope>NUCLEOTIDE SEQUENCE [LARGE SCALE GENOMIC DNA]</scope>
    <source>
        <strain evidence="8 9">SIID29052-01</strain>
    </source>
</reference>
<reference evidence="8 9" key="2">
    <citation type="submission" date="2020-05" db="EMBL/GenBank/DDBJ databases">
        <title>Draft genome sequence of Desulfovibrio sp. strainFSS-1.</title>
        <authorList>
            <person name="Shimoshige H."/>
            <person name="Kobayashi H."/>
            <person name="Maekawa T."/>
        </authorList>
    </citation>
    <scope>NUCLEOTIDE SEQUENCE [LARGE SCALE GENOMIC DNA]</scope>
    <source>
        <strain evidence="8 9">SIID29052-01</strain>
    </source>
</reference>
<dbReference type="GO" id="GO:0003824">
    <property type="term" value="F:catalytic activity"/>
    <property type="evidence" value="ECO:0007669"/>
    <property type="project" value="InterPro"/>
</dbReference>
<evidence type="ECO:0000313" key="9">
    <source>
        <dbReference type="Proteomes" id="UP000494245"/>
    </source>
</evidence>
<dbReference type="CDD" id="cd21109">
    <property type="entry name" value="SPASM"/>
    <property type="match status" value="1"/>
</dbReference>
<dbReference type="RefSeq" id="WP_173085301.1">
    <property type="nucleotide sequence ID" value="NZ_BLTE01000012.1"/>
</dbReference>
<evidence type="ECO:0000256" key="4">
    <source>
        <dbReference type="ARBA" id="ARBA00022723"/>
    </source>
</evidence>
<proteinExistence type="predicted"/>
<feature type="domain" description="Radical SAM core" evidence="7">
    <location>
        <begin position="31"/>
        <end position="250"/>
    </location>
</feature>
<dbReference type="InterPro" id="IPR050377">
    <property type="entry name" value="Radical_SAM_PqqE_MftC-like"/>
</dbReference>
<dbReference type="InterPro" id="IPR007197">
    <property type="entry name" value="rSAM"/>
</dbReference>
<comment type="cofactor">
    <cofactor evidence="1">
        <name>[4Fe-4S] cluster</name>
        <dbReference type="ChEBI" id="CHEBI:49883"/>
    </cofactor>
</comment>
<evidence type="ECO:0000256" key="1">
    <source>
        <dbReference type="ARBA" id="ARBA00001966"/>
    </source>
</evidence>
<dbReference type="SFLD" id="SFLDS00029">
    <property type="entry name" value="Radical_SAM"/>
    <property type="match status" value="1"/>
</dbReference>
<dbReference type="GO" id="GO:0051536">
    <property type="term" value="F:iron-sulfur cluster binding"/>
    <property type="evidence" value="ECO:0007669"/>
    <property type="project" value="UniProtKB-KW"/>
</dbReference>
<evidence type="ECO:0000313" key="8">
    <source>
        <dbReference type="EMBL" id="GFK94839.1"/>
    </source>
</evidence>
<keyword evidence="4" id="KW-0479">Metal-binding</keyword>
<evidence type="ECO:0000259" key="7">
    <source>
        <dbReference type="PROSITE" id="PS51918"/>
    </source>
</evidence>
<keyword evidence="5" id="KW-0408">Iron</keyword>
<gene>
    <name evidence="8" type="primary">pqqE_3</name>
    <name evidence="8" type="ORF">NNJEOMEG_02687</name>
</gene>
<name>A0A6V8LXR0_9BACT</name>
<dbReference type="InterPro" id="IPR034391">
    <property type="entry name" value="AdoMet-like_SPASM_containing"/>
</dbReference>
<dbReference type="EMBL" id="BLTE01000012">
    <property type="protein sequence ID" value="GFK94839.1"/>
    <property type="molecule type" value="Genomic_DNA"/>
</dbReference>
<keyword evidence="2" id="KW-0004">4Fe-4S</keyword>
<dbReference type="SFLD" id="SFLDG01387">
    <property type="entry name" value="BtrN-like_SPASM_domain_contain"/>
    <property type="match status" value="1"/>
</dbReference>
<dbReference type="GO" id="GO:0046872">
    <property type="term" value="F:metal ion binding"/>
    <property type="evidence" value="ECO:0007669"/>
    <property type="project" value="UniProtKB-KW"/>
</dbReference>
<dbReference type="Proteomes" id="UP000494245">
    <property type="component" value="Unassembled WGS sequence"/>
</dbReference>
<dbReference type="CDD" id="cd01335">
    <property type="entry name" value="Radical_SAM"/>
    <property type="match status" value="1"/>
</dbReference>
<dbReference type="SFLD" id="SFLDG01067">
    <property type="entry name" value="SPASM/twitch_domain_containing"/>
    <property type="match status" value="1"/>
</dbReference>
<keyword evidence="9" id="KW-1185">Reference proteome</keyword>